<dbReference type="EMBL" id="CM037161">
    <property type="protein sequence ID" value="KAH7855133.1"/>
    <property type="molecule type" value="Genomic_DNA"/>
</dbReference>
<accession>A0ACB7YPL9</accession>
<comment type="caution">
    <text evidence="1">The sequence shown here is derived from an EMBL/GenBank/DDBJ whole genome shotgun (WGS) entry which is preliminary data.</text>
</comment>
<evidence type="ECO:0000313" key="2">
    <source>
        <dbReference type="Proteomes" id="UP000828048"/>
    </source>
</evidence>
<reference evidence="1 2" key="1">
    <citation type="journal article" date="2021" name="Hortic Res">
        <title>High-quality reference genome and annotation aids understanding of berry development for evergreen blueberry (Vaccinium darrowii).</title>
        <authorList>
            <person name="Yu J."/>
            <person name="Hulse-Kemp A.M."/>
            <person name="Babiker E."/>
            <person name="Staton M."/>
        </authorList>
    </citation>
    <scope>NUCLEOTIDE SEQUENCE [LARGE SCALE GENOMIC DNA]</scope>
    <source>
        <strain evidence="2">cv. NJ 8807/NJ 8810</strain>
        <tissue evidence="1">Young leaf</tissue>
    </source>
</reference>
<organism evidence="1 2">
    <name type="scientific">Vaccinium darrowii</name>
    <dbReference type="NCBI Taxonomy" id="229202"/>
    <lineage>
        <taxon>Eukaryota</taxon>
        <taxon>Viridiplantae</taxon>
        <taxon>Streptophyta</taxon>
        <taxon>Embryophyta</taxon>
        <taxon>Tracheophyta</taxon>
        <taxon>Spermatophyta</taxon>
        <taxon>Magnoliopsida</taxon>
        <taxon>eudicotyledons</taxon>
        <taxon>Gunneridae</taxon>
        <taxon>Pentapetalae</taxon>
        <taxon>asterids</taxon>
        <taxon>Ericales</taxon>
        <taxon>Ericaceae</taxon>
        <taxon>Vaccinioideae</taxon>
        <taxon>Vaccinieae</taxon>
        <taxon>Vaccinium</taxon>
    </lineage>
</organism>
<dbReference type="Proteomes" id="UP000828048">
    <property type="component" value="Chromosome 11"/>
</dbReference>
<protein>
    <submittedName>
        <fullName evidence="1">Uncharacterized protein</fullName>
    </submittedName>
</protein>
<keyword evidence="2" id="KW-1185">Reference proteome</keyword>
<sequence length="84" mass="8883">MSLKTMSHLDMSFPNAPKSSSPSLLIVFRVNFPKLQILRRPPSSAAPSSPPWSAKPSLGSSSTATPPTNPSNPPSTKPSKNSKP</sequence>
<gene>
    <name evidence="1" type="ORF">Vadar_021584</name>
</gene>
<evidence type="ECO:0000313" key="1">
    <source>
        <dbReference type="EMBL" id="KAH7855133.1"/>
    </source>
</evidence>
<proteinExistence type="predicted"/>
<name>A0ACB7YPL9_9ERIC</name>